<evidence type="ECO:0000256" key="1">
    <source>
        <dbReference type="SAM" id="SignalP"/>
    </source>
</evidence>
<organism evidence="2 3">
    <name type="scientific">Flagellimonas profundi</name>
    <dbReference type="NCBI Taxonomy" id="2915620"/>
    <lineage>
        <taxon>Bacteria</taxon>
        <taxon>Pseudomonadati</taxon>
        <taxon>Bacteroidota</taxon>
        <taxon>Flavobacteriia</taxon>
        <taxon>Flavobacteriales</taxon>
        <taxon>Flavobacteriaceae</taxon>
        <taxon>Flagellimonas</taxon>
    </lineage>
</organism>
<feature type="signal peptide" evidence="1">
    <location>
        <begin position="1"/>
        <end position="22"/>
    </location>
</feature>
<dbReference type="EMBL" id="JAFLNM010000002">
    <property type="protein sequence ID" value="MBO0342413.1"/>
    <property type="molecule type" value="Genomic_DNA"/>
</dbReference>
<keyword evidence="1" id="KW-0732">Signal</keyword>
<dbReference type="Proteomes" id="UP000664807">
    <property type="component" value="Unassembled WGS sequence"/>
</dbReference>
<name>A0ABS3FH75_9FLAO</name>
<dbReference type="RefSeq" id="WP_207029341.1">
    <property type="nucleotide sequence ID" value="NZ_JAFLNM010000002.1"/>
</dbReference>
<evidence type="ECO:0000313" key="2">
    <source>
        <dbReference type="EMBL" id="MBO0342413.1"/>
    </source>
</evidence>
<feature type="chain" id="PRO_5045442874" evidence="1">
    <location>
        <begin position="23"/>
        <end position="109"/>
    </location>
</feature>
<gene>
    <name evidence="2" type="ORF">J0654_12195</name>
</gene>
<comment type="caution">
    <text evidence="2">The sequence shown here is derived from an EMBL/GenBank/DDBJ whole genome shotgun (WGS) entry which is preliminary data.</text>
</comment>
<evidence type="ECO:0000313" key="3">
    <source>
        <dbReference type="Proteomes" id="UP000664807"/>
    </source>
</evidence>
<keyword evidence="3" id="KW-1185">Reference proteome</keyword>
<sequence>MRVFAVILSLLTIFLSSYPCCSETDTLMGISSIHDCFEDRSSEDPDEGETPCSPFYTCGRCSGFTLTYYRVMDFVECEMIIKSNTDYYQALNPKEVYFHDLKPPRSLEV</sequence>
<proteinExistence type="predicted"/>
<accession>A0ABS3FH75</accession>
<reference evidence="2 3" key="1">
    <citation type="submission" date="2021-03" db="EMBL/GenBank/DDBJ databases">
        <title>Muricauda lutimaris sp. nov. and Muricauda ruestringensis sp. nov, two marine members of the Flavobacteriaceae isolated from deep sea sediments of Western Pacific.</title>
        <authorList>
            <person name="Zhao S."/>
            <person name="Liu R."/>
        </authorList>
    </citation>
    <scope>NUCLEOTIDE SEQUENCE [LARGE SCALE GENOMIC DNA]</scope>
    <source>
        <strain evidence="2 3">BC31-3-A3</strain>
    </source>
</reference>
<protein>
    <submittedName>
        <fullName evidence="2">Uncharacterized protein</fullName>
    </submittedName>
</protein>